<keyword evidence="2" id="KW-1185">Reference proteome</keyword>
<dbReference type="RefSeq" id="XP_066074576.1">
    <property type="nucleotide sequence ID" value="XM_066218479.1"/>
</dbReference>
<dbReference type="Proteomes" id="UP001355207">
    <property type="component" value="Chromosome 3"/>
</dbReference>
<evidence type="ECO:0000313" key="2">
    <source>
        <dbReference type="Proteomes" id="UP001355207"/>
    </source>
</evidence>
<dbReference type="GeneID" id="91093377"/>
<accession>A0AAX4JSE4</accession>
<proteinExistence type="predicted"/>
<organism evidence="1 2">
    <name type="scientific">Kwoniella dendrophila CBS 6074</name>
    <dbReference type="NCBI Taxonomy" id="1295534"/>
    <lineage>
        <taxon>Eukaryota</taxon>
        <taxon>Fungi</taxon>
        <taxon>Dikarya</taxon>
        <taxon>Basidiomycota</taxon>
        <taxon>Agaricomycotina</taxon>
        <taxon>Tremellomycetes</taxon>
        <taxon>Tremellales</taxon>
        <taxon>Cryptococcaceae</taxon>
        <taxon>Kwoniella</taxon>
    </lineage>
</organism>
<protein>
    <submittedName>
        <fullName evidence="1">Uncharacterized protein</fullName>
    </submittedName>
</protein>
<name>A0AAX4JSE4_9TREE</name>
<gene>
    <name evidence="1" type="ORF">L201_002705</name>
</gene>
<reference evidence="1 2" key="1">
    <citation type="submission" date="2024-01" db="EMBL/GenBank/DDBJ databases">
        <title>Comparative genomics of Cryptococcus and Kwoniella reveals pathogenesis evolution and contrasting modes of karyotype evolution via chromosome fusion or intercentromeric recombination.</title>
        <authorList>
            <person name="Coelho M.A."/>
            <person name="David-Palma M."/>
            <person name="Shea T."/>
            <person name="Bowers K."/>
            <person name="McGinley-Smith S."/>
            <person name="Mohammad A.W."/>
            <person name="Gnirke A."/>
            <person name="Yurkov A.M."/>
            <person name="Nowrousian M."/>
            <person name="Sun S."/>
            <person name="Cuomo C.A."/>
            <person name="Heitman J."/>
        </authorList>
    </citation>
    <scope>NUCLEOTIDE SEQUENCE [LARGE SCALE GENOMIC DNA]</scope>
    <source>
        <strain evidence="1 2">CBS 6074</strain>
    </source>
</reference>
<evidence type="ECO:0000313" key="1">
    <source>
        <dbReference type="EMBL" id="WWC87813.1"/>
    </source>
</evidence>
<sequence length="207" mass="23014">MSSTESQSQPVLTLHGNVLTYHNLRDDEDDNCVFLESAANTASSGLFGTNPGDISITLFLNRNDPIIEDLTLRFQPTVNASRILMTDEETPNYIVQSDDMSQADLTLYNDTLTFGNQTFSYGNTLTKDSGRSPDENDFTNICKGSIGVAYIPYGFSRNMNGTQKEQLAIYRPDDASDPGIYQTAHNFMKYTNKAHQAEIEELSLLVV</sequence>
<dbReference type="EMBL" id="CP144100">
    <property type="protein sequence ID" value="WWC87813.1"/>
    <property type="molecule type" value="Genomic_DNA"/>
</dbReference>
<dbReference type="AlphaFoldDB" id="A0AAX4JSE4"/>